<protein>
    <submittedName>
        <fullName evidence="1">Uncharacterized protein</fullName>
    </submittedName>
</protein>
<dbReference type="EnsemblMetazoa" id="GPAI014555-RA">
    <property type="protein sequence ID" value="GPAI014555-PA"/>
    <property type="gene ID" value="GPAI014555"/>
</dbReference>
<name>A0A1A9ZH49_GLOPL</name>
<reference evidence="1" key="2">
    <citation type="submission" date="2020-05" db="UniProtKB">
        <authorList>
            <consortium name="EnsemblMetazoa"/>
        </authorList>
    </citation>
    <scope>IDENTIFICATION</scope>
    <source>
        <strain evidence="1">IAEA</strain>
    </source>
</reference>
<accession>A0A1A9ZH49</accession>
<evidence type="ECO:0000313" key="1">
    <source>
        <dbReference type="EnsemblMetazoa" id="GPAI014555-PA"/>
    </source>
</evidence>
<dbReference type="VEuPathDB" id="VectorBase:GPAI014555"/>
<evidence type="ECO:0000313" key="2">
    <source>
        <dbReference type="Proteomes" id="UP000092445"/>
    </source>
</evidence>
<proteinExistence type="predicted"/>
<dbReference type="AlphaFoldDB" id="A0A1A9ZH49"/>
<dbReference type="Proteomes" id="UP000092445">
    <property type="component" value="Unassembled WGS sequence"/>
</dbReference>
<sequence length="138" mass="15973">MQKNKERTLSGNIALSVWNQPTIRYYANKPNMVAAFDLYIKHVTENVSREQIMLTEYRRVTIHIKATASVTTPNLPKHIKDKLQEVTIYANCEISYTPNQRRQPFGNLMQPPDMDLRLLCHHINYKILANTTCHSTCG</sequence>
<keyword evidence="2" id="KW-1185">Reference proteome</keyword>
<reference evidence="2" key="1">
    <citation type="submission" date="2014-03" db="EMBL/GenBank/DDBJ databases">
        <authorList>
            <person name="Aksoy S."/>
            <person name="Warren W."/>
            <person name="Wilson R.K."/>
        </authorList>
    </citation>
    <scope>NUCLEOTIDE SEQUENCE [LARGE SCALE GENOMIC DNA]</scope>
    <source>
        <strain evidence="2">IAEA</strain>
    </source>
</reference>
<organism evidence="1 2">
    <name type="scientific">Glossina pallidipes</name>
    <name type="common">Tsetse fly</name>
    <dbReference type="NCBI Taxonomy" id="7398"/>
    <lineage>
        <taxon>Eukaryota</taxon>
        <taxon>Metazoa</taxon>
        <taxon>Ecdysozoa</taxon>
        <taxon>Arthropoda</taxon>
        <taxon>Hexapoda</taxon>
        <taxon>Insecta</taxon>
        <taxon>Pterygota</taxon>
        <taxon>Neoptera</taxon>
        <taxon>Endopterygota</taxon>
        <taxon>Diptera</taxon>
        <taxon>Brachycera</taxon>
        <taxon>Muscomorpha</taxon>
        <taxon>Hippoboscoidea</taxon>
        <taxon>Glossinidae</taxon>
        <taxon>Glossina</taxon>
    </lineage>
</organism>